<evidence type="ECO:0000256" key="2">
    <source>
        <dbReference type="ARBA" id="ARBA00003273"/>
    </source>
</evidence>
<dbReference type="FunFam" id="3.40.630.10:FF:000057">
    <property type="entry name" value="Vacuolar membrane protease"/>
    <property type="match status" value="1"/>
</dbReference>
<comment type="caution">
    <text evidence="21">The sequence shown here is derived from an EMBL/GenBank/DDBJ whole genome shotgun (WGS) entry which is preliminary data.</text>
</comment>
<evidence type="ECO:0000256" key="5">
    <source>
        <dbReference type="ARBA" id="ARBA00022554"/>
    </source>
</evidence>
<feature type="transmembrane region" description="Helical" evidence="17">
    <location>
        <begin position="667"/>
        <end position="685"/>
    </location>
</feature>
<organism evidence="21 22">
    <name type="scientific">Xylaria arbuscula</name>
    <dbReference type="NCBI Taxonomy" id="114810"/>
    <lineage>
        <taxon>Eukaryota</taxon>
        <taxon>Fungi</taxon>
        <taxon>Dikarya</taxon>
        <taxon>Ascomycota</taxon>
        <taxon>Pezizomycotina</taxon>
        <taxon>Sordariomycetes</taxon>
        <taxon>Xylariomycetidae</taxon>
        <taxon>Xylariales</taxon>
        <taxon>Xylariaceae</taxon>
        <taxon>Xylaria</taxon>
    </lineage>
</organism>
<evidence type="ECO:0000256" key="16">
    <source>
        <dbReference type="SAM" id="MobiDB-lite"/>
    </source>
</evidence>
<feature type="transmembrane region" description="Helical" evidence="17">
    <location>
        <begin position="541"/>
        <end position="562"/>
    </location>
</feature>
<comment type="similarity">
    <text evidence="4 15">Belongs to the peptidase M28 family.</text>
</comment>
<evidence type="ECO:0000313" key="21">
    <source>
        <dbReference type="EMBL" id="KAJ3560108.1"/>
    </source>
</evidence>
<evidence type="ECO:0000256" key="3">
    <source>
        <dbReference type="ARBA" id="ARBA00004128"/>
    </source>
</evidence>
<dbReference type="InterPro" id="IPR053975">
    <property type="entry name" value="PFF1_C"/>
</dbReference>
<dbReference type="InterPro" id="IPR053976">
    <property type="entry name" value="PFF1_TM"/>
</dbReference>
<reference evidence="21" key="1">
    <citation type="submission" date="2022-07" db="EMBL/GenBank/DDBJ databases">
        <title>Genome Sequence of Xylaria arbuscula.</title>
        <authorList>
            <person name="Buettner E."/>
        </authorList>
    </citation>
    <scope>NUCLEOTIDE SEQUENCE</scope>
    <source>
        <strain evidence="21">VT107</strain>
    </source>
</reference>
<comment type="subcellular location">
    <subcellularLocation>
        <location evidence="3">Vacuole membrane</location>
        <topology evidence="3">Multi-pass membrane protein</topology>
    </subcellularLocation>
</comment>
<comment type="function">
    <text evidence="2">May be involved in vacuolar sorting and osmoregulation.</text>
</comment>
<feature type="transmembrane region" description="Helical" evidence="17">
    <location>
        <begin position="12"/>
        <end position="32"/>
    </location>
</feature>
<feature type="transmembrane region" description="Helical" evidence="17">
    <location>
        <begin position="477"/>
        <end position="498"/>
    </location>
</feature>
<accession>A0A9W8N6V3</accession>
<feature type="compositionally biased region" description="Acidic residues" evidence="16">
    <location>
        <begin position="599"/>
        <end position="613"/>
    </location>
</feature>
<evidence type="ECO:0000256" key="11">
    <source>
        <dbReference type="ARBA" id="ARBA00022989"/>
    </source>
</evidence>
<dbReference type="Pfam" id="PF22250">
    <property type="entry name" value="PFF1_C"/>
    <property type="match status" value="1"/>
</dbReference>
<keyword evidence="14" id="KW-0325">Glycoprotein</keyword>
<dbReference type="InterPro" id="IPR007484">
    <property type="entry name" value="Peptidase_M28"/>
</dbReference>
<dbReference type="AlphaFoldDB" id="A0A9W8N6V3"/>
<dbReference type="GO" id="GO:0046872">
    <property type="term" value="F:metal ion binding"/>
    <property type="evidence" value="ECO:0007669"/>
    <property type="project" value="UniProtKB-KW"/>
</dbReference>
<dbReference type="InterPro" id="IPR048024">
    <property type="entry name" value="Fxna-like_M28_dom"/>
</dbReference>
<proteinExistence type="inferred from homology"/>
<dbReference type="GO" id="GO:0008235">
    <property type="term" value="F:metalloexopeptidase activity"/>
    <property type="evidence" value="ECO:0007669"/>
    <property type="project" value="InterPro"/>
</dbReference>
<feature type="transmembrane region" description="Helical" evidence="17">
    <location>
        <begin position="389"/>
        <end position="412"/>
    </location>
</feature>
<protein>
    <recommendedName>
        <fullName evidence="15">Peptide hydrolase</fullName>
        <ecNumber evidence="15">3.4.-.-</ecNumber>
    </recommendedName>
</protein>
<keyword evidence="9 15" id="KW-0378">Hydrolase</keyword>
<feature type="domain" description="Vacuolar membrane protease C-terminal" evidence="19">
    <location>
        <begin position="762"/>
        <end position="970"/>
    </location>
</feature>
<keyword evidence="5" id="KW-0926">Vacuole</keyword>
<dbReference type="PANTHER" id="PTHR12147:SF58">
    <property type="entry name" value="VACUOLAR MEMBRANE PROTEASE"/>
    <property type="match status" value="1"/>
</dbReference>
<keyword evidence="13 17" id="KW-0472">Membrane</keyword>
<evidence type="ECO:0000256" key="10">
    <source>
        <dbReference type="ARBA" id="ARBA00022833"/>
    </source>
</evidence>
<evidence type="ECO:0000256" key="7">
    <source>
        <dbReference type="ARBA" id="ARBA00022692"/>
    </source>
</evidence>
<gene>
    <name evidence="21" type="ORF">NPX13_g9421</name>
</gene>
<name>A0A9W8N6V3_9PEZI</name>
<evidence type="ECO:0000256" key="4">
    <source>
        <dbReference type="ARBA" id="ARBA00010918"/>
    </source>
</evidence>
<evidence type="ECO:0000256" key="8">
    <source>
        <dbReference type="ARBA" id="ARBA00022723"/>
    </source>
</evidence>
<comment type="cofactor">
    <cofactor evidence="1">
        <name>Zn(2+)</name>
        <dbReference type="ChEBI" id="CHEBI:29105"/>
    </cofactor>
</comment>
<evidence type="ECO:0000259" key="18">
    <source>
        <dbReference type="Pfam" id="PF04389"/>
    </source>
</evidence>
<dbReference type="PANTHER" id="PTHR12147">
    <property type="entry name" value="METALLOPEPTIDASE M28 FAMILY MEMBER"/>
    <property type="match status" value="1"/>
</dbReference>
<dbReference type="Pfam" id="PF04389">
    <property type="entry name" value="Peptidase_M28"/>
    <property type="match status" value="1"/>
</dbReference>
<dbReference type="EMBL" id="JANPWZ010002310">
    <property type="protein sequence ID" value="KAJ3560108.1"/>
    <property type="molecule type" value="Genomic_DNA"/>
</dbReference>
<dbReference type="VEuPathDB" id="FungiDB:F4678DRAFT_244215"/>
<evidence type="ECO:0000313" key="22">
    <source>
        <dbReference type="Proteomes" id="UP001148614"/>
    </source>
</evidence>
<feature type="transmembrane region" description="Helical" evidence="17">
    <location>
        <begin position="736"/>
        <end position="757"/>
    </location>
</feature>
<sequence>MALSNPIAFRPFSVSFYTTVTYLALLIPLLIIHETVPNAPGDAIEYHGLNLTKAWLDLTVLSHSYHPFNSRKNDEIHNWLLLELDDIKRRNSANESSLVVLEDVTSNITTSGSVLTSSPATKNAAYFEGKNIIVYIRGKDDPPGRWWDDGSSVYRADKVIGKGGVLLNAHYDSVSTGFGATDDGMGCITVLALVDYFSRSENQPQRGIVALLNNNEEDFLWGAQAFGNNPFMPFCHTFLNLEGAGAGGRATLFRTTDAEVTAAYRGSPNPFGNVLSSDAFGLGAIRSNTDYIVFNGIYGMRGLDMAFFRPRARYHTNQDDAKHASHASLWHMLSNSLHTMTKLSGNTGETFIGNRGDGDRKKVPNGRGNSGVWFDLFGKTLALFELRTFFAWSLTLLIATPLILAALTYILVREGKYYFFSSTVSPYEGSRENPVTIGGRKGMFRFPFALIVAGALVVGSAYLVTKVNPLIIYSSEYAVFSMMLSLFYFVFWTIMAGANFGRPSALHRGYCIIWLFAISWLCGVANTVFEDRFRIAAGYTFVFFHAATFLAAVITLCELFALPSKLAFAERVHAAHDATDHGEDHMVAHIDSIPPTDGPADDAEEEEESDDEPAPVPSETTPLIRGSGTTFGAAYRRASTLLDRKFTKDKNGPYGYEQLWSTKLPSWAWFIQFLILGPFLIILFAQSGLLMVSAVAQTGSDGGSLLLPYLTTASFSILLLLPITPYIHRVTHHVPMFLLAVFIGTLIYNLVAFPFSVENRYKIYFKQTVNLDTGASRIHYVGLREYVEKAVAELPSAMGKELTCDLTNSSRNGLSECTYDGSDVPPNTVKTTPPGVPPQQGYGKWLTYNITREEGATKATFKLNGAETRSCGISFKKPISIFKVEGSSEPDERFGGLPDKGLENIKLYRRDWSTPWIVDVEWEHDDGIDGHITCSWDDVNTPGTIPAYDEALQYLPTWVAATKLSTGLLEGSKAFKA</sequence>
<dbReference type="SUPFAM" id="SSF53187">
    <property type="entry name" value="Zn-dependent exopeptidases"/>
    <property type="match status" value="1"/>
</dbReference>
<keyword evidence="8 15" id="KW-0479">Metal-binding</keyword>
<evidence type="ECO:0000259" key="20">
    <source>
        <dbReference type="Pfam" id="PF22251"/>
    </source>
</evidence>
<keyword evidence="6 15" id="KW-0645">Protease</keyword>
<feature type="domain" description="Vacuolar membrane protease transmembrane" evidence="20">
    <location>
        <begin position="444"/>
        <end position="734"/>
    </location>
</feature>
<dbReference type="EC" id="3.4.-.-" evidence="15"/>
<dbReference type="Pfam" id="PF22251">
    <property type="entry name" value="PFF1_TM"/>
    <property type="match status" value="1"/>
</dbReference>
<evidence type="ECO:0000256" key="6">
    <source>
        <dbReference type="ARBA" id="ARBA00022670"/>
    </source>
</evidence>
<feature type="transmembrane region" description="Helical" evidence="17">
    <location>
        <begin position="510"/>
        <end position="529"/>
    </location>
</feature>
<feature type="domain" description="Peptidase M28" evidence="18">
    <location>
        <begin position="164"/>
        <end position="339"/>
    </location>
</feature>
<keyword evidence="22" id="KW-1185">Reference proteome</keyword>
<dbReference type="GO" id="GO:0006508">
    <property type="term" value="P:proteolysis"/>
    <property type="evidence" value="ECO:0007669"/>
    <property type="project" value="UniProtKB-KW"/>
</dbReference>
<dbReference type="Proteomes" id="UP001148614">
    <property type="component" value="Unassembled WGS sequence"/>
</dbReference>
<keyword evidence="7 17" id="KW-0812">Transmembrane</keyword>
<dbReference type="CDD" id="cd03875">
    <property type="entry name" value="M28_Fxna_like"/>
    <property type="match status" value="1"/>
</dbReference>
<evidence type="ECO:0000259" key="19">
    <source>
        <dbReference type="Pfam" id="PF22250"/>
    </source>
</evidence>
<feature type="transmembrane region" description="Helical" evidence="17">
    <location>
        <begin position="705"/>
        <end position="724"/>
    </location>
</feature>
<evidence type="ECO:0000256" key="17">
    <source>
        <dbReference type="SAM" id="Phobius"/>
    </source>
</evidence>
<keyword evidence="10 15" id="KW-0862">Zinc</keyword>
<dbReference type="InterPro" id="IPR045175">
    <property type="entry name" value="M28_fam"/>
</dbReference>
<evidence type="ECO:0000256" key="9">
    <source>
        <dbReference type="ARBA" id="ARBA00022801"/>
    </source>
</evidence>
<evidence type="ECO:0000256" key="13">
    <source>
        <dbReference type="ARBA" id="ARBA00023136"/>
    </source>
</evidence>
<dbReference type="GO" id="GO:0005774">
    <property type="term" value="C:vacuolar membrane"/>
    <property type="evidence" value="ECO:0007669"/>
    <property type="project" value="UniProtKB-SubCell"/>
</dbReference>
<evidence type="ECO:0000256" key="15">
    <source>
        <dbReference type="RuleBase" id="RU361240"/>
    </source>
</evidence>
<keyword evidence="12" id="KW-0482">Metalloprotease</keyword>
<evidence type="ECO:0000256" key="12">
    <source>
        <dbReference type="ARBA" id="ARBA00023049"/>
    </source>
</evidence>
<evidence type="ECO:0000256" key="14">
    <source>
        <dbReference type="ARBA" id="ARBA00023180"/>
    </source>
</evidence>
<feature type="region of interest" description="Disordered" evidence="16">
    <location>
        <begin position="590"/>
        <end position="622"/>
    </location>
</feature>
<dbReference type="Gene3D" id="3.40.630.10">
    <property type="entry name" value="Zn peptidases"/>
    <property type="match status" value="1"/>
</dbReference>
<evidence type="ECO:0000256" key="1">
    <source>
        <dbReference type="ARBA" id="ARBA00001947"/>
    </source>
</evidence>
<keyword evidence="11 17" id="KW-1133">Transmembrane helix</keyword>
<feature type="transmembrane region" description="Helical" evidence="17">
    <location>
        <begin position="446"/>
        <end position="465"/>
    </location>
</feature>